<feature type="transmembrane region" description="Helical" evidence="2">
    <location>
        <begin position="134"/>
        <end position="155"/>
    </location>
</feature>
<dbReference type="EC" id="2.3.-.-" evidence="4"/>
<organism evidence="4 5">
    <name type="scientific">Sphingomonas natans</name>
    <dbReference type="NCBI Taxonomy" id="3063330"/>
    <lineage>
        <taxon>Bacteria</taxon>
        <taxon>Pseudomonadati</taxon>
        <taxon>Pseudomonadota</taxon>
        <taxon>Alphaproteobacteria</taxon>
        <taxon>Sphingomonadales</taxon>
        <taxon>Sphingomonadaceae</taxon>
        <taxon>Sphingomonas</taxon>
    </lineage>
</organism>
<feature type="transmembrane region" description="Helical" evidence="2">
    <location>
        <begin position="191"/>
        <end position="210"/>
    </location>
</feature>
<feature type="transmembrane region" description="Helical" evidence="2">
    <location>
        <begin position="360"/>
        <end position="380"/>
    </location>
</feature>
<comment type="caution">
    <text evidence="4">The sequence shown here is derived from an EMBL/GenBank/DDBJ whole genome shotgun (WGS) entry which is preliminary data.</text>
</comment>
<evidence type="ECO:0000256" key="2">
    <source>
        <dbReference type="SAM" id="Phobius"/>
    </source>
</evidence>
<feature type="region of interest" description="Disordered" evidence="1">
    <location>
        <begin position="1"/>
        <end position="21"/>
    </location>
</feature>
<keyword evidence="4" id="KW-0808">Transferase</keyword>
<dbReference type="Pfam" id="PF01757">
    <property type="entry name" value="Acyl_transf_3"/>
    <property type="match status" value="1"/>
</dbReference>
<proteinExistence type="predicted"/>
<feature type="transmembrane region" description="Helical" evidence="2">
    <location>
        <begin position="222"/>
        <end position="239"/>
    </location>
</feature>
<feature type="transmembrane region" description="Helical" evidence="2">
    <location>
        <begin position="310"/>
        <end position="330"/>
    </location>
</feature>
<gene>
    <name evidence="4" type="ORF">Q4F19_16965</name>
</gene>
<feature type="transmembrane region" description="Helical" evidence="2">
    <location>
        <begin position="167"/>
        <end position="185"/>
    </location>
</feature>
<dbReference type="InterPro" id="IPR050879">
    <property type="entry name" value="Acyltransferase_3"/>
</dbReference>
<protein>
    <submittedName>
        <fullName evidence="4">Acyltransferase</fullName>
        <ecNumber evidence="4">2.3.-.-</ecNumber>
    </submittedName>
</protein>
<evidence type="ECO:0000313" key="5">
    <source>
        <dbReference type="Proteomes" id="UP001169764"/>
    </source>
</evidence>
<feature type="transmembrane region" description="Helical" evidence="2">
    <location>
        <begin position="101"/>
        <end position="122"/>
    </location>
</feature>
<evidence type="ECO:0000256" key="1">
    <source>
        <dbReference type="SAM" id="MobiDB-lite"/>
    </source>
</evidence>
<keyword evidence="5" id="KW-1185">Reference proteome</keyword>
<dbReference type="EMBL" id="JAUOTP010000009">
    <property type="protein sequence ID" value="MDO6416081.1"/>
    <property type="molecule type" value="Genomic_DNA"/>
</dbReference>
<keyword evidence="4" id="KW-0012">Acyltransferase</keyword>
<dbReference type="InterPro" id="IPR002656">
    <property type="entry name" value="Acyl_transf_3_dom"/>
</dbReference>
<feature type="transmembrane region" description="Helical" evidence="2">
    <location>
        <begin position="273"/>
        <end position="290"/>
    </location>
</feature>
<feature type="transmembrane region" description="Helical" evidence="2">
    <location>
        <begin position="62"/>
        <end position="80"/>
    </location>
</feature>
<keyword evidence="2" id="KW-0472">Membrane</keyword>
<dbReference type="RefSeq" id="WP_303545068.1">
    <property type="nucleotide sequence ID" value="NZ_JAUOTP010000009.1"/>
</dbReference>
<feature type="transmembrane region" description="Helical" evidence="2">
    <location>
        <begin position="36"/>
        <end position="56"/>
    </location>
</feature>
<dbReference type="PANTHER" id="PTHR23028">
    <property type="entry name" value="ACETYLTRANSFERASE"/>
    <property type="match status" value="1"/>
</dbReference>
<dbReference type="PANTHER" id="PTHR23028:SF131">
    <property type="entry name" value="BLR2367 PROTEIN"/>
    <property type="match status" value="1"/>
</dbReference>
<keyword evidence="2" id="KW-0812">Transmembrane</keyword>
<dbReference type="GO" id="GO:0016746">
    <property type="term" value="F:acyltransferase activity"/>
    <property type="evidence" value="ECO:0007669"/>
    <property type="project" value="UniProtKB-KW"/>
</dbReference>
<feature type="transmembrane region" description="Helical" evidence="2">
    <location>
        <begin position="251"/>
        <end position="268"/>
    </location>
</feature>
<dbReference type="Proteomes" id="UP001169764">
    <property type="component" value="Unassembled WGS sequence"/>
</dbReference>
<name>A0ABT8YCN2_9SPHN</name>
<feature type="domain" description="Acyltransferase 3" evidence="3">
    <location>
        <begin position="28"/>
        <end position="325"/>
    </location>
</feature>
<reference evidence="4" key="1">
    <citation type="submission" date="2023-07" db="EMBL/GenBank/DDBJ databases">
        <authorList>
            <person name="Kim M."/>
        </authorList>
    </citation>
    <scope>NUCLEOTIDE SEQUENCE</scope>
    <source>
        <strain evidence="4">BIUV-7</strain>
    </source>
</reference>
<sequence length="407" mass="44376">MVGRHSIDDYQGDSAERASEEPKSEKFAALESCRGICALLVALVHLSANGYFYNLLPVRNGGLGVTYFFVLSGFVMMHAYGRKLSSIDDLVPFAVRRIGRLYPLHIAMLLALFLLECVKLIIVSRSTLAAGVPAFSGANSYSALLGGVLLINGLGFFRDFTWNGPSWTISTELWTYLIFFVVVMRKNSAPLIALLLVAGSGAALALNEALGAPLKTIRGQGAILCVYCFFIGVLSHSMVRPRFPSLGTNRFIEIFSAAAACATFFDVIPMKTILNPLIFALLVIVLSGKSSRCARILDKRPLVYLGKISYSIYMVHFAVGTVLNAAARVIQAKTSTQILKQGVGESGFLIDTGHRWQMDALALVYLFIVIAIAGLTYRTIEVPFRDKLNRFSARLEAKRRAQAAGAV</sequence>
<keyword evidence="2" id="KW-1133">Transmembrane helix</keyword>
<accession>A0ABT8YCN2</accession>
<evidence type="ECO:0000313" key="4">
    <source>
        <dbReference type="EMBL" id="MDO6416081.1"/>
    </source>
</evidence>
<evidence type="ECO:0000259" key="3">
    <source>
        <dbReference type="Pfam" id="PF01757"/>
    </source>
</evidence>